<feature type="domain" description="Immunity protein 30" evidence="1">
    <location>
        <begin position="12"/>
        <end position="108"/>
    </location>
</feature>
<dbReference type="AlphaFoldDB" id="A0A1C0A6X9"/>
<gene>
    <name evidence="2" type="ORF">U472_08245</name>
</gene>
<evidence type="ECO:0000259" key="1">
    <source>
        <dbReference type="Pfam" id="PF15565"/>
    </source>
</evidence>
<keyword evidence="3" id="KW-1185">Reference proteome</keyword>
<accession>A0A1C0A6X9</accession>
<dbReference type="InterPro" id="IPR029084">
    <property type="entry name" value="Imm30"/>
</dbReference>
<organism evidence="2 3">
    <name type="scientific">Orenia metallireducens</name>
    <dbReference type="NCBI Taxonomy" id="1413210"/>
    <lineage>
        <taxon>Bacteria</taxon>
        <taxon>Bacillati</taxon>
        <taxon>Bacillota</taxon>
        <taxon>Clostridia</taxon>
        <taxon>Halanaerobiales</taxon>
        <taxon>Halobacteroidaceae</taxon>
        <taxon>Orenia</taxon>
    </lineage>
</organism>
<comment type="caution">
    <text evidence="2">The sequence shown here is derived from an EMBL/GenBank/DDBJ whole genome shotgun (WGS) entry which is preliminary data.</text>
</comment>
<reference evidence="2 3" key="2">
    <citation type="submission" date="2016-08" db="EMBL/GenBank/DDBJ databases">
        <title>Orenia metallireducens sp. nov. strain Z6, a Novel Metal-reducing Firmicute from the Deep Subsurface.</title>
        <authorList>
            <person name="Maxim B.I."/>
            <person name="Kenneth K."/>
            <person name="Flynn T.M."/>
            <person name="Oloughlin E.J."/>
            <person name="Locke R.A."/>
            <person name="Weber J.R."/>
            <person name="Egan S.M."/>
            <person name="Mackie R.I."/>
            <person name="Cann I.K."/>
        </authorList>
    </citation>
    <scope>NUCLEOTIDE SEQUENCE [LARGE SCALE GENOMIC DNA]</scope>
    <source>
        <strain evidence="2 3">Z6</strain>
    </source>
</reference>
<protein>
    <recommendedName>
        <fullName evidence="1">Immunity protein 30 domain-containing protein</fullName>
    </recommendedName>
</protein>
<evidence type="ECO:0000313" key="3">
    <source>
        <dbReference type="Proteomes" id="UP000093514"/>
    </source>
</evidence>
<dbReference type="OrthoDB" id="7009327at2"/>
<dbReference type="Proteomes" id="UP000093514">
    <property type="component" value="Unassembled WGS sequence"/>
</dbReference>
<dbReference type="RefSeq" id="WP_068717395.1">
    <property type="nucleotide sequence ID" value="NZ_LWDV01000009.1"/>
</dbReference>
<dbReference type="EMBL" id="LWDV01000009">
    <property type="protein sequence ID" value="OCL26007.1"/>
    <property type="molecule type" value="Genomic_DNA"/>
</dbReference>
<sequence length="160" mass="19080">MNISEITEKLKRNKLLRNKKEINGFEEALMELNEINNVKIIGDLCKGFDDNTKEYEIMYNVLHAVEDYEGEGAYIELLKITPYMIENDAKEWSKRLHRRILNHSQERIEYIKALKKMDTSIQNIIIKLIHDINNDGKKWLNNEEQKKFENITNEVLNELR</sequence>
<dbReference type="Pfam" id="PF15565">
    <property type="entry name" value="Imm30"/>
    <property type="match status" value="1"/>
</dbReference>
<proteinExistence type="predicted"/>
<reference evidence="3" key="1">
    <citation type="submission" date="2016-07" db="EMBL/GenBank/DDBJ databases">
        <authorList>
            <person name="Florea S."/>
            <person name="Webb J.S."/>
            <person name="Jaromczyk J."/>
            <person name="Schardl C.L."/>
        </authorList>
    </citation>
    <scope>NUCLEOTIDE SEQUENCE [LARGE SCALE GENOMIC DNA]</scope>
    <source>
        <strain evidence="3">Z6</strain>
    </source>
</reference>
<evidence type="ECO:0000313" key="2">
    <source>
        <dbReference type="EMBL" id="OCL26007.1"/>
    </source>
</evidence>
<name>A0A1C0A6X9_9FIRM</name>